<gene>
    <name evidence="1" type="ORF">GCM10023147_35270</name>
</gene>
<evidence type="ECO:0000313" key="1">
    <source>
        <dbReference type="EMBL" id="GAA4398725.1"/>
    </source>
</evidence>
<proteinExistence type="predicted"/>
<reference evidence="2" key="1">
    <citation type="journal article" date="2019" name="Int. J. Syst. Evol. Microbiol.">
        <title>The Global Catalogue of Microorganisms (GCM) 10K type strain sequencing project: providing services to taxonomists for standard genome sequencing and annotation.</title>
        <authorList>
            <consortium name="The Broad Institute Genomics Platform"/>
            <consortium name="The Broad Institute Genome Sequencing Center for Infectious Disease"/>
            <person name="Wu L."/>
            <person name="Ma J."/>
        </authorList>
    </citation>
    <scope>NUCLEOTIDE SEQUENCE [LARGE SCALE GENOMIC DNA]</scope>
    <source>
        <strain evidence="2">JCM 17688</strain>
    </source>
</reference>
<evidence type="ECO:0000313" key="2">
    <source>
        <dbReference type="Proteomes" id="UP001500635"/>
    </source>
</evidence>
<dbReference type="Proteomes" id="UP001500635">
    <property type="component" value="Unassembled WGS sequence"/>
</dbReference>
<keyword evidence="2" id="KW-1185">Reference proteome</keyword>
<accession>A0ABP8JZY7</accession>
<dbReference type="EMBL" id="BAABFR010000064">
    <property type="protein sequence ID" value="GAA4398725.1"/>
    <property type="molecule type" value="Genomic_DNA"/>
</dbReference>
<comment type="caution">
    <text evidence="1">The sequence shown here is derived from an EMBL/GenBank/DDBJ whole genome shotgun (WGS) entry which is preliminary data.</text>
</comment>
<dbReference type="RefSeq" id="WP_344998408.1">
    <property type="nucleotide sequence ID" value="NZ_BAABFR010000064.1"/>
</dbReference>
<sequence>MLGASCIPGAPNPADLSCTNGVWHRIRVRAVLGGHCYVVGAVATTTGIPGVGATLTCRPSRFGRLTWQY</sequence>
<organism evidence="1 2">
    <name type="scientific">Tsukamurella soli</name>
    <dbReference type="NCBI Taxonomy" id="644556"/>
    <lineage>
        <taxon>Bacteria</taxon>
        <taxon>Bacillati</taxon>
        <taxon>Actinomycetota</taxon>
        <taxon>Actinomycetes</taxon>
        <taxon>Mycobacteriales</taxon>
        <taxon>Tsukamurellaceae</taxon>
        <taxon>Tsukamurella</taxon>
    </lineage>
</organism>
<name>A0ABP8JZY7_9ACTN</name>
<protein>
    <submittedName>
        <fullName evidence="1">Uncharacterized protein</fullName>
    </submittedName>
</protein>